<organism evidence="1 2">
    <name type="scientific">Dreissena polymorpha</name>
    <name type="common">Zebra mussel</name>
    <name type="synonym">Mytilus polymorpha</name>
    <dbReference type="NCBI Taxonomy" id="45954"/>
    <lineage>
        <taxon>Eukaryota</taxon>
        <taxon>Metazoa</taxon>
        <taxon>Spiralia</taxon>
        <taxon>Lophotrochozoa</taxon>
        <taxon>Mollusca</taxon>
        <taxon>Bivalvia</taxon>
        <taxon>Autobranchia</taxon>
        <taxon>Heteroconchia</taxon>
        <taxon>Euheterodonta</taxon>
        <taxon>Imparidentia</taxon>
        <taxon>Neoheterodontei</taxon>
        <taxon>Myida</taxon>
        <taxon>Dreissenoidea</taxon>
        <taxon>Dreissenidae</taxon>
        <taxon>Dreissena</taxon>
    </lineage>
</organism>
<protein>
    <submittedName>
        <fullName evidence="1">Uncharacterized protein</fullName>
    </submittedName>
</protein>
<sequence length="51" mass="5536">MVCCDQWTFQGGISAINALRCAGLLQSMDILGRLCCDQPTSVREFADINGN</sequence>
<dbReference type="AlphaFoldDB" id="A0A9D4DPR9"/>
<accession>A0A9D4DPR9</accession>
<name>A0A9D4DPR9_DREPO</name>
<reference evidence="1" key="2">
    <citation type="submission" date="2020-11" db="EMBL/GenBank/DDBJ databases">
        <authorList>
            <person name="McCartney M.A."/>
            <person name="Auch B."/>
            <person name="Kono T."/>
            <person name="Mallez S."/>
            <person name="Becker A."/>
            <person name="Gohl D.M."/>
            <person name="Silverstein K.A.T."/>
            <person name="Koren S."/>
            <person name="Bechman K.B."/>
            <person name="Herman A."/>
            <person name="Abrahante J.E."/>
            <person name="Garbe J."/>
        </authorList>
    </citation>
    <scope>NUCLEOTIDE SEQUENCE</scope>
    <source>
        <strain evidence="1">Duluth1</strain>
        <tissue evidence="1">Whole animal</tissue>
    </source>
</reference>
<reference evidence="1" key="1">
    <citation type="journal article" date="2019" name="bioRxiv">
        <title>The Genome of the Zebra Mussel, Dreissena polymorpha: A Resource for Invasive Species Research.</title>
        <authorList>
            <person name="McCartney M.A."/>
            <person name="Auch B."/>
            <person name="Kono T."/>
            <person name="Mallez S."/>
            <person name="Zhang Y."/>
            <person name="Obille A."/>
            <person name="Becker A."/>
            <person name="Abrahante J.E."/>
            <person name="Garbe J."/>
            <person name="Badalamenti J.P."/>
            <person name="Herman A."/>
            <person name="Mangelson H."/>
            <person name="Liachko I."/>
            <person name="Sullivan S."/>
            <person name="Sone E.D."/>
            <person name="Koren S."/>
            <person name="Silverstein K.A.T."/>
            <person name="Beckman K.B."/>
            <person name="Gohl D.M."/>
        </authorList>
    </citation>
    <scope>NUCLEOTIDE SEQUENCE</scope>
    <source>
        <strain evidence="1">Duluth1</strain>
        <tissue evidence="1">Whole animal</tissue>
    </source>
</reference>
<evidence type="ECO:0000313" key="1">
    <source>
        <dbReference type="EMBL" id="KAH3752415.1"/>
    </source>
</evidence>
<gene>
    <name evidence="1" type="ORF">DPMN_187032</name>
</gene>
<evidence type="ECO:0000313" key="2">
    <source>
        <dbReference type="Proteomes" id="UP000828390"/>
    </source>
</evidence>
<comment type="caution">
    <text evidence="1">The sequence shown here is derived from an EMBL/GenBank/DDBJ whole genome shotgun (WGS) entry which is preliminary data.</text>
</comment>
<proteinExistence type="predicted"/>
<dbReference type="Proteomes" id="UP000828390">
    <property type="component" value="Unassembled WGS sequence"/>
</dbReference>
<dbReference type="EMBL" id="JAIWYP010000010">
    <property type="protein sequence ID" value="KAH3752415.1"/>
    <property type="molecule type" value="Genomic_DNA"/>
</dbReference>
<keyword evidence="2" id="KW-1185">Reference proteome</keyword>